<protein>
    <submittedName>
        <fullName evidence="2">DUF485 domain-containing protein</fullName>
    </submittedName>
</protein>
<feature type="transmembrane region" description="Helical" evidence="1">
    <location>
        <begin position="39"/>
        <end position="62"/>
    </location>
</feature>
<evidence type="ECO:0000256" key="1">
    <source>
        <dbReference type="SAM" id="Phobius"/>
    </source>
</evidence>
<proteinExistence type="predicted"/>
<dbReference type="Proteomes" id="UP001225598">
    <property type="component" value="Chromosome"/>
</dbReference>
<keyword evidence="1" id="KW-1133">Transmembrane helix</keyword>
<accession>A0ABY8VH14</accession>
<dbReference type="Pfam" id="PF04341">
    <property type="entry name" value="DUF485"/>
    <property type="match status" value="1"/>
</dbReference>
<evidence type="ECO:0000313" key="2">
    <source>
        <dbReference type="EMBL" id="WIM68362.1"/>
    </source>
</evidence>
<keyword evidence="1" id="KW-0472">Membrane</keyword>
<evidence type="ECO:0000313" key="3">
    <source>
        <dbReference type="Proteomes" id="UP001225598"/>
    </source>
</evidence>
<sequence>MSSVPAAAGDTRREPTSEDFIAMQNSPQFQKLRATYRNFTFPVSIAFFVWFVFYVVVATYMPDTMAKPFLGLNVGIWLGLGQFLTTFLITYVYVVYANKNIEPQAAAIREEMEG</sequence>
<keyword evidence="1" id="KW-0812">Transmembrane</keyword>
<name>A0ABY8VH14_9CORY</name>
<reference evidence="2 3" key="1">
    <citation type="submission" date="2023-05" db="EMBL/GenBank/DDBJ databases">
        <title>Corynebacterium suedekumii sp. nov. and Corynebacterium breve sp. nov. isolated from raw cow's milk.</title>
        <authorList>
            <person name="Baer M.K."/>
            <person name="Mehl L."/>
            <person name="Hellmuth R."/>
            <person name="Marke G."/>
            <person name="Lipski A."/>
        </authorList>
    </citation>
    <scope>NUCLEOTIDE SEQUENCE [LARGE SCALE GENOMIC DNA]</scope>
    <source>
        <strain evidence="2 3">R4</strain>
    </source>
</reference>
<dbReference type="PANTHER" id="PTHR38441:SF1">
    <property type="entry name" value="MEMBRANE PROTEIN"/>
    <property type="match status" value="1"/>
</dbReference>
<dbReference type="PANTHER" id="PTHR38441">
    <property type="entry name" value="INTEGRAL MEMBRANE PROTEIN-RELATED"/>
    <property type="match status" value="1"/>
</dbReference>
<organism evidence="2 3">
    <name type="scientific">Corynebacterium breve</name>
    <dbReference type="NCBI Taxonomy" id="3049799"/>
    <lineage>
        <taxon>Bacteria</taxon>
        <taxon>Bacillati</taxon>
        <taxon>Actinomycetota</taxon>
        <taxon>Actinomycetes</taxon>
        <taxon>Mycobacteriales</taxon>
        <taxon>Corynebacteriaceae</taxon>
        <taxon>Corynebacterium</taxon>
    </lineage>
</organism>
<keyword evidence="3" id="KW-1185">Reference proteome</keyword>
<dbReference type="EMBL" id="CP126969">
    <property type="protein sequence ID" value="WIM68362.1"/>
    <property type="molecule type" value="Genomic_DNA"/>
</dbReference>
<dbReference type="RefSeq" id="WP_284825857.1">
    <property type="nucleotide sequence ID" value="NZ_CP126969.1"/>
</dbReference>
<gene>
    <name evidence="2" type="ORF">QP027_02905</name>
</gene>
<feature type="transmembrane region" description="Helical" evidence="1">
    <location>
        <begin position="74"/>
        <end position="96"/>
    </location>
</feature>
<dbReference type="InterPro" id="IPR007436">
    <property type="entry name" value="DUF485"/>
</dbReference>